<protein>
    <recommendedName>
        <fullName evidence="4">Serine/threonine-protein kinase 1</fullName>
        <ecNumber evidence="3">2.7.11.1</ecNumber>
    </recommendedName>
</protein>
<evidence type="ECO:0000313" key="15">
    <source>
        <dbReference type="Proteomes" id="UP000001307"/>
    </source>
</evidence>
<name>E4WQJ9_OIKDI</name>
<evidence type="ECO:0000256" key="1">
    <source>
        <dbReference type="ARBA" id="ARBA00004192"/>
    </source>
</evidence>
<keyword evidence="8" id="KW-0418">Kinase</keyword>
<dbReference type="PROSITE" id="PS00108">
    <property type="entry name" value="PROTEIN_KINASE_ST"/>
    <property type="match status" value="1"/>
</dbReference>
<dbReference type="PANTHER" id="PTHR22984:SF25">
    <property type="entry name" value="PROTEIN KINASE DOMAIN-CONTAINING PROTEIN"/>
    <property type="match status" value="1"/>
</dbReference>
<accession>E4WQJ9</accession>
<dbReference type="GO" id="GO:0030430">
    <property type="term" value="C:host cell cytoplasm"/>
    <property type="evidence" value="ECO:0007669"/>
    <property type="project" value="UniProtKB-SubCell"/>
</dbReference>
<gene>
    <name evidence="14" type="ORF">GSOID_T00000114001</name>
</gene>
<evidence type="ECO:0000256" key="8">
    <source>
        <dbReference type="ARBA" id="ARBA00022777"/>
    </source>
</evidence>
<keyword evidence="7" id="KW-0547">Nucleotide-binding</keyword>
<proteinExistence type="inferred from homology"/>
<evidence type="ECO:0000256" key="9">
    <source>
        <dbReference type="ARBA" id="ARBA00022840"/>
    </source>
</evidence>
<comment type="subcellular location">
    <subcellularLocation>
        <location evidence="1">Host cytoplasm</location>
    </subcellularLocation>
</comment>
<dbReference type="InterPro" id="IPR008271">
    <property type="entry name" value="Ser/Thr_kinase_AS"/>
</dbReference>
<evidence type="ECO:0000256" key="12">
    <source>
        <dbReference type="ARBA" id="ARBA00048679"/>
    </source>
</evidence>
<dbReference type="SUPFAM" id="SSF56112">
    <property type="entry name" value="Protein kinase-like (PK-like)"/>
    <property type="match status" value="1"/>
</dbReference>
<dbReference type="PROSITE" id="PS50011">
    <property type="entry name" value="PROTEIN_KINASE_DOM"/>
    <property type="match status" value="1"/>
</dbReference>
<dbReference type="Gene3D" id="3.30.200.20">
    <property type="entry name" value="Phosphorylase Kinase, domain 1"/>
    <property type="match status" value="1"/>
</dbReference>
<keyword evidence="6" id="KW-0808">Transferase</keyword>
<reference evidence="14" key="1">
    <citation type="journal article" date="2010" name="Science">
        <title>Plasticity of animal genome architecture unmasked by rapid evolution of a pelagic tunicate.</title>
        <authorList>
            <person name="Denoeud F."/>
            <person name="Henriet S."/>
            <person name="Mungpakdee S."/>
            <person name="Aury J.M."/>
            <person name="Da Silva C."/>
            <person name="Brinkmann H."/>
            <person name="Mikhaleva J."/>
            <person name="Olsen L.C."/>
            <person name="Jubin C."/>
            <person name="Canestro C."/>
            <person name="Bouquet J.M."/>
            <person name="Danks G."/>
            <person name="Poulain J."/>
            <person name="Campsteijn C."/>
            <person name="Adamski M."/>
            <person name="Cross I."/>
            <person name="Yadetie F."/>
            <person name="Muffato M."/>
            <person name="Louis A."/>
            <person name="Butcher S."/>
            <person name="Tsagkogeorga G."/>
            <person name="Konrad A."/>
            <person name="Singh S."/>
            <person name="Jensen M.F."/>
            <person name="Cong E.H."/>
            <person name="Eikeseth-Otteraa H."/>
            <person name="Noel B."/>
            <person name="Anthouard V."/>
            <person name="Porcel B.M."/>
            <person name="Kachouri-Lafond R."/>
            <person name="Nishino A."/>
            <person name="Ugolini M."/>
            <person name="Chourrout P."/>
            <person name="Nishida H."/>
            <person name="Aasland R."/>
            <person name="Huzurbazar S."/>
            <person name="Westhof E."/>
            <person name="Delsuc F."/>
            <person name="Lehrach H."/>
            <person name="Reinhardt R."/>
            <person name="Weissenbach J."/>
            <person name="Roy S.W."/>
            <person name="Artiguenave F."/>
            <person name="Postlethwait J.H."/>
            <person name="Manak J.R."/>
            <person name="Thompson E.M."/>
            <person name="Jaillon O."/>
            <person name="Du Pasquier L."/>
            <person name="Boudinot P."/>
            <person name="Liberles D.A."/>
            <person name="Volff J.N."/>
            <person name="Philippe H."/>
            <person name="Lenhard B."/>
            <person name="Roest Crollius H."/>
            <person name="Wincker P."/>
            <person name="Chourrout D."/>
        </authorList>
    </citation>
    <scope>NUCLEOTIDE SEQUENCE [LARGE SCALE GENOMIC DNA]</scope>
</reference>
<dbReference type="Proteomes" id="UP000001307">
    <property type="component" value="Unassembled WGS sequence"/>
</dbReference>
<evidence type="ECO:0000256" key="3">
    <source>
        <dbReference type="ARBA" id="ARBA00012513"/>
    </source>
</evidence>
<evidence type="ECO:0000256" key="10">
    <source>
        <dbReference type="ARBA" id="ARBA00023200"/>
    </source>
</evidence>
<evidence type="ECO:0000256" key="7">
    <source>
        <dbReference type="ARBA" id="ARBA00022741"/>
    </source>
</evidence>
<comment type="catalytic activity">
    <reaction evidence="12">
        <text>L-seryl-[protein] + ATP = O-phospho-L-seryl-[protein] + ADP + H(+)</text>
        <dbReference type="Rhea" id="RHEA:17989"/>
        <dbReference type="Rhea" id="RHEA-COMP:9863"/>
        <dbReference type="Rhea" id="RHEA-COMP:11604"/>
        <dbReference type="ChEBI" id="CHEBI:15378"/>
        <dbReference type="ChEBI" id="CHEBI:29999"/>
        <dbReference type="ChEBI" id="CHEBI:30616"/>
        <dbReference type="ChEBI" id="CHEBI:83421"/>
        <dbReference type="ChEBI" id="CHEBI:456216"/>
        <dbReference type="EC" id="2.7.11.1"/>
    </reaction>
</comment>
<dbReference type="InParanoid" id="E4WQJ9"/>
<comment type="similarity">
    <text evidence="2">Belongs to the protein kinase superfamily. CAMK Ser/Thr protein kinase family. PIM subfamily.</text>
</comment>
<evidence type="ECO:0000313" key="14">
    <source>
        <dbReference type="EMBL" id="CBY20131.1"/>
    </source>
</evidence>
<dbReference type="InterPro" id="IPR051138">
    <property type="entry name" value="PIM_Ser/Thr_kinase"/>
</dbReference>
<dbReference type="Pfam" id="PF00069">
    <property type="entry name" value="Pkinase"/>
    <property type="match status" value="1"/>
</dbReference>
<dbReference type="PANTHER" id="PTHR22984">
    <property type="entry name" value="SERINE/THREONINE-PROTEIN KINASE PIM"/>
    <property type="match status" value="1"/>
</dbReference>
<evidence type="ECO:0000256" key="6">
    <source>
        <dbReference type="ARBA" id="ARBA00022679"/>
    </source>
</evidence>
<keyword evidence="5" id="KW-0723">Serine/threonine-protein kinase</keyword>
<evidence type="ECO:0000256" key="5">
    <source>
        <dbReference type="ARBA" id="ARBA00022527"/>
    </source>
</evidence>
<dbReference type="EMBL" id="FN653015">
    <property type="protein sequence ID" value="CBY20131.1"/>
    <property type="molecule type" value="Genomic_DNA"/>
</dbReference>
<dbReference type="OrthoDB" id="9984829at2759"/>
<sequence>MSPLQKSVRMTIKNSYEAIDLIAKSPNSLVYTGRCKRGIPVILKQIPKKTITKYFDYGKRKCPQEIYFQLLASKVSTFVVSLVDWIEKEDSYVLVMENPIDTVNLRQFATGFPERCLPEDLARRILSQLTECLRELHDSGIIHRDIKPENVLISKSSFDIKLIDFGCATFSNLADQNVAGTLDFFPPECFTLNEFNSENMLVWSMGALLYFLLCGEFEVNMGQHRRNFRSEVKLTSESRDMLDRLLSYFPSKRISLNSVYKSSWLNERPSI</sequence>
<evidence type="ECO:0000259" key="13">
    <source>
        <dbReference type="PROSITE" id="PS50011"/>
    </source>
</evidence>
<keyword evidence="10" id="KW-1035">Host cytoplasm</keyword>
<dbReference type="GO" id="GO:0005737">
    <property type="term" value="C:cytoplasm"/>
    <property type="evidence" value="ECO:0007669"/>
    <property type="project" value="TreeGrafter"/>
</dbReference>
<dbReference type="SMART" id="SM00220">
    <property type="entry name" value="S_TKc"/>
    <property type="match status" value="1"/>
</dbReference>
<organism evidence="14">
    <name type="scientific">Oikopleura dioica</name>
    <name type="common">Tunicate</name>
    <dbReference type="NCBI Taxonomy" id="34765"/>
    <lineage>
        <taxon>Eukaryota</taxon>
        <taxon>Metazoa</taxon>
        <taxon>Chordata</taxon>
        <taxon>Tunicata</taxon>
        <taxon>Appendicularia</taxon>
        <taxon>Copelata</taxon>
        <taxon>Oikopleuridae</taxon>
        <taxon>Oikopleura</taxon>
    </lineage>
</organism>
<dbReference type="AlphaFoldDB" id="E4WQJ9"/>
<keyword evidence="15" id="KW-1185">Reference proteome</keyword>
<dbReference type="Gene3D" id="1.10.510.10">
    <property type="entry name" value="Transferase(Phosphotransferase) domain 1"/>
    <property type="match status" value="1"/>
</dbReference>
<dbReference type="GO" id="GO:0004674">
    <property type="term" value="F:protein serine/threonine kinase activity"/>
    <property type="evidence" value="ECO:0007669"/>
    <property type="project" value="UniProtKB-KW"/>
</dbReference>
<evidence type="ECO:0000256" key="2">
    <source>
        <dbReference type="ARBA" id="ARBA00005505"/>
    </source>
</evidence>
<comment type="catalytic activity">
    <reaction evidence="11">
        <text>L-threonyl-[protein] + ATP = O-phospho-L-threonyl-[protein] + ADP + H(+)</text>
        <dbReference type="Rhea" id="RHEA:46608"/>
        <dbReference type="Rhea" id="RHEA-COMP:11060"/>
        <dbReference type="Rhea" id="RHEA-COMP:11605"/>
        <dbReference type="ChEBI" id="CHEBI:15378"/>
        <dbReference type="ChEBI" id="CHEBI:30013"/>
        <dbReference type="ChEBI" id="CHEBI:30616"/>
        <dbReference type="ChEBI" id="CHEBI:61977"/>
        <dbReference type="ChEBI" id="CHEBI:456216"/>
        <dbReference type="EC" id="2.7.11.1"/>
    </reaction>
</comment>
<dbReference type="GO" id="GO:0005524">
    <property type="term" value="F:ATP binding"/>
    <property type="evidence" value="ECO:0007669"/>
    <property type="project" value="UniProtKB-KW"/>
</dbReference>
<dbReference type="InterPro" id="IPR000719">
    <property type="entry name" value="Prot_kinase_dom"/>
</dbReference>
<feature type="domain" description="Protein kinase" evidence="13">
    <location>
        <begin position="16"/>
        <end position="265"/>
    </location>
</feature>
<evidence type="ECO:0000256" key="11">
    <source>
        <dbReference type="ARBA" id="ARBA00047899"/>
    </source>
</evidence>
<keyword evidence="9" id="KW-0067">ATP-binding</keyword>
<evidence type="ECO:0000256" key="4">
    <source>
        <dbReference type="ARBA" id="ARBA00016885"/>
    </source>
</evidence>
<dbReference type="InterPro" id="IPR011009">
    <property type="entry name" value="Kinase-like_dom_sf"/>
</dbReference>
<dbReference type="EC" id="2.7.11.1" evidence="3"/>